<evidence type="ECO:0008006" key="3">
    <source>
        <dbReference type="Google" id="ProtNLM"/>
    </source>
</evidence>
<dbReference type="Proteomes" id="UP001202180">
    <property type="component" value="Unassembled WGS sequence"/>
</dbReference>
<dbReference type="RefSeq" id="WP_248480515.1">
    <property type="nucleotide sequence ID" value="NZ_JALPRF010000011.1"/>
</dbReference>
<proteinExistence type="predicted"/>
<organism evidence="1 2">
    <name type="scientific">Spirosoma liriopis</name>
    <dbReference type="NCBI Taxonomy" id="2937440"/>
    <lineage>
        <taxon>Bacteria</taxon>
        <taxon>Pseudomonadati</taxon>
        <taxon>Bacteroidota</taxon>
        <taxon>Cytophagia</taxon>
        <taxon>Cytophagales</taxon>
        <taxon>Cytophagaceae</taxon>
        <taxon>Spirosoma</taxon>
    </lineage>
</organism>
<evidence type="ECO:0000313" key="1">
    <source>
        <dbReference type="EMBL" id="MCK8495759.1"/>
    </source>
</evidence>
<protein>
    <recommendedName>
        <fullName evidence="3">Outer membrane beta-barrel protein</fullName>
    </recommendedName>
</protein>
<name>A0ABT0HUE1_9BACT</name>
<accession>A0ABT0HUE1</accession>
<keyword evidence="2" id="KW-1185">Reference proteome</keyword>
<evidence type="ECO:0000313" key="2">
    <source>
        <dbReference type="Proteomes" id="UP001202180"/>
    </source>
</evidence>
<dbReference type="EMBL" id="JALPRF010000011">
    <property type="protein sequence ID" value="MCK8495759.1"/>
    <property type="molecule type" value="Genomic_DNA"/>
</dbReference>
<comment type="caution">
    <text evidence="1">The sequence shown here is derived from an EMBL/GenBank/DDBJ whole genome shotgun (WGS) entry which is preliminary data.</text>
</comment>
<gene>
    <name evidence="1" type="ORF">M0L20_28090</name>
</gene>
<sequence length="254" mass="28195">MHRKLLFPKAFFVGLCTVLLCLSGFPLRAQLRLDLESGLVVGSNYNKVRIPNQGGTLVNLNDNLSAKPTVFYRVRLGYTIANRHTVSLLYAPLTVRYTGAFGQNVNFNNQLFAANRPATVDYTFNSYRLTYRYDFVASKQWQVGLGLTAKIRDANVRFSDESVSTHFDNLGVVPLINFRVAYKPGDHWGVLLEGDALGSRFGRAEDIFLGGTYSLSPTIGLKAGYRVVEGGANVDEVYNFTWLNYASAGLLISL</sequence>
<reference evidence="1 2" key="1">
    <citation type="submission" date="2022-04" db="EMBL/GenBank/DDBJ databases">
        <title>Spirosoma sp. strain RP8 genome sequencing and assembly.</title>
        <authorList>
            <person name="Jung Y."/>
        </authorList>
    </citation>
    <scope>NUCLEOTIDE SEQUENCE [LARGE SCALE GENOMIC DNA]</scope>
    <source>
        <strain evidence="1 2">RP8</strain>
    </source>
</reference>